<evidence type="ECO:0000313" key="16">
    <source>
        <dbReference type="EMBL" id="TNV81649.1"/>
    </source>
</evidence>
<feature type="binding site" evidence="11">
    <location>
        <position position="40"/>
    </location>
    <ligand>
        <name>ATP</name>
        <dbReference type="ChEBI" id="CHEBI:30616"/>
    </ligand>
</feature>
<dbReference type="FunFam" id="1.10.510.10:FF:000008">
    <property type="entry name" value="Non-specific serine/threonine protein kinase"/>
    <property type="match status" value="1"/>
</dbReference>
<dbReference type="InterPro" id="IPR000719">
    <property type="entry name" value="Prot_kinase_dom"/>
</dbReference>
<gene>
    <name evidence="16" type="ORF">FGO68_gene915</name>
</gene>
<dbReference type="GO" id="GO:0005524">
    <property type="term" value="F:ATP binding"/>
    <property type="evidence" value="ECO:0007669"/>
    <property type="project" value="UniProtKB-UniRule"/>
</dbReference>
<dbReference type="Proteomes" id="UP000785679">
    <property type="component" value="Unassembled WGS sequence"/>
</dbReference>
<evidence type="ECO:0000256" key="7">
    <source>
        <dbReference type="ARBA" id="ARBA00022777"/>
    </source>
</evidence>
<evidence type="ECO:0000256" key="8">
    <source>
        <dbReference type="ARBA" id="ARBA00022840"/>
    </source>
</evidence>
<accession>A0A8J8T484</accession>
<feature type="domain" description="Protein kinase" evidence="14">
    <location>
        <begin position="11"/>
        <end position="273"/>
    </location>
</feature>
<dbReference type="InterPro" id="IPR017441">
    <property type="entry name" value="Protein_kinase_ATP_BS"/>
</dbReference>
<keyword evidence="8 11" id="KW-0067">ATP-binding</keyword>
<evidence type="ECO:0000256" key="3">
    <source>
        <dbReference type="ARBA" id="ARBA00022527"/>
    </source>
</evidence>
<evidence type="ECO:0000256" key="9">
    <source>
        <dbReference type="ARBA" id="ARBA00047899"/>
    </source>
</evidence>
<dbReference type="FunFam" id="3.30.200.20:FF:000524">
    <property type="entry name" value="Non-specific serine/threonine protein kinase"/>
    <property type="match status" value="1"/>
</dbReference>
<evidence type="ECO:0000256" key="2">
    <source>
        <dbReference type="ARBA" id="ARBA00012513"/>
    </source>
</evidence>
<dbReference type="PANTHER" id="PTHR24351">
    <property type="entry name" value="RIBOSOMAL PROTEIN S6 KINASE"/>
    <property type="match status" value="1"/>
</dbReference>
<dbReference type="SUPFAM" id="SSF56112">
    <property type="entry name" value="Protein kinase-like (PK-like)"/>
    <property type="match status" value="1"/>
</dbReference>
<dbReference type="PROSITE" id="PS00107">
    <property type="entry name" value="PROTEIN_KINASE_ATP"/>
    <property type="match status" value="1"/>
</dbReference>
<organism evidence="16 17">
    <name type="scientific">Halteria grandinella</name>
    <dbReference type="NCBI Taxonomy" id="5974"/>
    <lineage>
        <taxon>Eukaryota</taxon>
        <taxon>Sar</taxon>
        <taxon>Alveolata</taxon>
        <taxon>Ciliophora</taxon>
        <taxon>Intramacronucleata</taxon>
        <taxon>Spirotrichea</taxon>
        <taxon>Stichotrichia</taxon>
        <taxon>Sporadotrichida</taxon>
        <taxon>Halteriidae</taxon>
        <taxon>Halteria</taxon>
    </lineage>
</organism>
<dbReference type="SMART" id="SM00220">
    <property type="entry name" value="S_TKc"/>
    <property type="match status" value="1"/>
</dbReference>
<dbReference type="AlphaFoldDB" id="A0A8J8T484"/>
<comment type="catalytic activity">
    <reaction evidence="9">
        <text>L-threonyl-[protein] + ATP = O-phospho-L-threonyl-[protein] + ADP + H(+)</text>
        <dbReference type="Rhea" id="RHEA:46608"/>
        <dbReference type="Rhea" id="RHEA-COMP:11060"/>
        <dbReference type="Rhea" id="RHEA-COMP:11605"/>
        <dbReference type="ChEBI" id="CHEBI:15378"/>
        <dbReference type="ChEBI" id="CHEBI:30013"/>
        <dbReference type="ChEBI" id="CHEBI:30616"/>
        <dbReference type="ChEBI" id="CHEBI:61977"/>
        <dbReference type="ChEBI" id="CHEBI:456216"/>
        <dbReference type="EC" id="2.7.11.1"/>
    </reaction>
</comment>
<keyword evidence="17" id="KW-1185">Reference proteome</keyword>
<comment type="catalytic activity">
    <reaction evidence="10">
        <text>L-seryl-[protein] + ATP = O-phospho-L-seryl-[protein] + ADP + H(+)</text>
        <dbReference type="Rhea" id="RHEA:17989"/>
        <dbReference type="Rhea" id="RHEA-COMP:9863"/>
        <dbReference type="Rhea" id="RHEA-COMP:11604"/>
        <dbReference type="ChEBI" id="CHEBI:15378"/>
        <dbReference type="ChEBI" id="CHEBI:29999"/>
        <dbReference type="ChEBI" id="CHEBI:30616"/>
        <dbReference type="ChEBI" id="CHEBI:83421"/>
        <dbReference type="ChEBI" id="CHEBI:456216"/>
        <dbReference type="EC" id="2.7.11.1"/>
    </reaction>
</comment>
<keyword evidence="5" id="KW-0808">Transferase</keyword>
<keyword evidence="6 11" id="KW-0547">Nucleotide-binding</keyword>
<dbReference type="Pfam" id="PF00069">
    <property type="entry name" value="Pkinase"/>
    <property type="match status" value="1"/>
</dbReference>
<dbReference type="OrthoDB" id="347657at2759"/>
<evidence type="ECO:0000256" key="11">
    <source>
        <dbReference type="PROSITE-ProRule" id="PRU10141"/>
    </source>
</evidence>
<feature type="domain" description="AGC-kinase C-terminal" evidence="15">
    <location>
        <begin position="274"/>
        <end position="353"/>
    </location>
</feature>
<name>A0A8J8T484_HALGN</name>
<reference evidence="16" key="1">
    <citation type="submission" date="2019-06" db="EMBL/GenBank/DDBJ databases">
        <authorList>
            <person name="Zheng W."/>
        </authorList>
    </citation>
    <scope>NUCLEOTIDE SEQUENCE</scope>
    <source>
        <strain evidence="16">QDHG01</strain>
    </source>
</reference>
<comment type="caution">
    <text evidence="16">The sequence shown here is derived from an EMBL/GenBank/DDBJ whole genome shotgun (WGS) entry which is preliminary data.</text>
</comment>
<evidence type="ECO:0000256" key="6">
    <source>
        <dbReference type="ARBA" id="ARBA00022741"/>
    </source>
</evidence>
<dbReference type="InterPro" id="IPR000961">
    <property type="entry name" value="AGC-kinase_C"/>
</dbReference>
<dbReference type="InterPro" id="IPR011009">
    <property type="entry name" value="Kinase-like_dom_sf"/>
</dbReference>
<proteinExistence type="inferred from homology"/>
<keyword evidence="3 12" id="KW-0723">Serine/threonine-protein kinase</keyword>
<keyword evidence="7" id="KW-0418">Kinase</keyword>
<evidence type="ECO:0000256" key="1">
    <source>
        <dbReference type="ARBA" id="ARBA00009903"/>
    </source>
</evidence>
<evidence type="ECO:0000256" key="12">
    <source>
        <dbReference type="RuleBase" id="RU000304"/>
    </source>
</evidence>
<evidence type="ECO:0000313" key="17">
    <source>
        <dbReference type="Proteomes" id="UP000785679"/>
    </source>
</evidence>
<dbReference type="Gene3D" id="1.10.510.10">
    <property type="entry name" value="Transferase(Phosphotransferase) domain 1"/>
    <property type="match status" value="1"/>
</dbReference>
<dbReference type="EMBL" id="RRYP01005886">
    <property type="protein sequence ID" value="TNV81649.1"/>
    <property type="molecule type" value="Genomic_DNA"/>
</dbReference>
<dbReference type="PROSITE" id="PS50011">
    <property type="entry name" value="PROTEIN_KINASE_DOM"/>
    <property type="match status" value="1"/>
</dbReference>
<dbReference type="SMART" id="SM00133">
    <property type="entry name" value="S_TK_X"/>
    <property type="match status" value="1"/>
</dbReference>
<dbReference type="PROSITE" id="PS51285">
    <property type="entry name" value="AGC_KINASE_CTER"/>
    <property type="match status" value="1"/>
</dbReference>
<comment type="similarity">
    <text evidence="1">Belongs to the protein kinase superfamily. AGC Ser/Thr protein kinase family.</text>
</comment>
<feature type="compositionally biased region" description="Polar residues" evidence="13">
    <location>
        <begin position="390"/>
        <end position="399"/>
    </location>
</feature>
<dbReference type="InterPro" id="IPR045270">
    <property type="entry name" value="STKc_AGC"/>
</dbReference>
<protein>
    <recommendedName>
        <fullName evidence="2">non-specific serine/threonine protein kinase</fullName>
        <ecNumber evidence="2">2.7.11.1</ecNumber>
    </recommendedName>
</protein>
<evidence type="ECO:0000256" key="10">
    <source>
        <dbReference type="ARBA" id="ARBA00048679"/>
    </source>
</evidence>
<evidence type="ECO:0000256" key="4">
    <source>
        <dbReference type="ARBA" id="ARBA00022553"/>
    </source>
</evidence>
<dbReference type="PROSITE" id="PS00108">
    <property type="entry name" value="PROTEIN_KINASE_ST"/>
    <property type="match status" value="1"/>
</dbReference>
<dbReference type="Gene3D" id="3.30.200.20">
    <property type="entry name" value="Phosphorylase Kinase, domain 1"/>
    <property type="match status" value="1"/>
</dbReference>
<dbReference type="CDD" id="cd05123">
    <property type="entry name" value="STKc_AGC"/>
    <property type="match status" value="1"/>
</dbReference>
<dbReference type="EC" id="2.7.11.1" evidence="2"/>
<evidence type="ECO:0000259" key="14">
    <source>
        <dbReference type="PROSITE" id="PS50011"/>
    </source>
</evidence>
<keyword evidence="4" id="KW-0597">Phosphoprotein</keyword>
<feature type="region of interest" description="Disordered" evidence="13">
    <location>
        <begin position="366"/>
        <end position="399"/>
    </location>
</feature>
<sequence>MVSGKITKEDFSLIKVIGTGTYGKVLLVKKKSNGQLFAMKVLKKKYIREKKQVKQTWAERKILERISNPFIVRLNYAFHSEKALYLVLDYCPGGELFFYIKQIGRFKEDSAIFYAANILLALECLHENGVVYRDLKPENILIDSDGYAKLTDFGLSKENIYSSGAHGGQGLANSFCGTCEYLAPEVIQASKERSYGYSCDWWSFGCVIYEMLTAIPPFYSKKREELFSMIETKEPLYPSYLSENSIDLIQNLLQKDPALRLTSAQDIKSHSFFGAIDWKFMLKKRLRTPYKPQLDRSDDTKHFDIETCNLPVESPPLQKVDDESLQRRSFDAAPEDEFSGFTFEARQSILKGASVLDEWGMDALNISPPPEYEKARGDRSQALGGRYSTRPVSPSDVNF</sequence>
<evidence type="ECO:0000256" key="5">
    <source>
        <dbReference type="ARBA" id="ARBA00022679"/>
    </source>
</evidence>
<evidence type="ECO:0000259" key="15">
    <source>
        <dbReference type="PROSITE" id="PS51285"/>
    </source>
</evidence>
<dbReference type="GO" id="GO:0004674">
    <property type="term" value="F:protein serine/threonine kinase activity"/>
    <property type="evidence" value="ECO:0007669"/>
    <property type="project" value="UniProtKB-KW"/>
</dbReference>
<dbReference type="InterPro" id="IPR008271">
    <property type="entry name" value="Ser/Thr_kinase_AS"/>
</dbReference>
<evidence type="ECO:0000256" key="13">
    <source>
        <dbReference type="SAM" id="MobiDB-lite"/>
    </source>
</evidence>